<dbReference type="EMBL" id="JBBNAG010000004">
    <property type="protein sequence ID" value="KAK9140981.1"/>
    <property type="molecule type" value="Genomic_DNA"/>
</dbReference>
<reference evidence="3 4" key="1">
    <citation type="submission" date="2024-01" db="EMBL/GenBank/DDBJ databases">
        <title>Genome assemblies of Stephania.</title>
        <authorList>
            <person name="Yang L."/>
        </authorList>
    </citation>
    <scope>NUCLEOTIDE SEQUENCE [LARGE SCALE GENOMIC DNA]</scope>
    <source>
        <strain evidence="3">JXDWG</strain>
        <tissue evidence="3">Leaf</tissue>
    </source>
</reference>
<gene>
    <name evidence="3" type="ORF">Scep_010662</name>
</gene>
<evidence type="ECO:0000313" key="4">
    <source>
        <dbReference type="Proteomes" id="UP001419268"/>
    </source>
</evidence>
<dbReference type="AlphaFoldDB" id="A0AAP0PHG6"/>
<accession>A0AAP0PHG6</accession>
<dbReference type="PANTHER" id="PTHR34660:SF3">
    <property type="entry name" value="RRM DOMAIN-CONTAINING PROTEIN"/>
    <property type="match status" value="1"/>
</dbReference>
<feature type="compositionally biased region" description="Basic and acidic residues" evidence="1">
    <location>
        <begin position="173"/>
        <end position="189"/>
    </location>
</feature>
<proteinExistence type="predicted"/>
<name>A0AAP0PHG6_9MAGN</name>
<feature type="compositionally biased region" description="Basic and acidic residues" evidence="1">
    <location>
        <begin position="293"/>
        <end position="326"/>
    </location>
</feature>
<keyword evidence="2" id="KW-1133">Transmembrane helix</keyword>
<sequence>MSRCFPFPPPGYEKKARTDDVDLLTKVYLLPSINTLTGFCFGLISYNIFEVIHRMLFMGTEKWTYEACMIMCDLEDGNITSLSREPCLRRTSFLNYLNFTTSDWTFLKYCQIDDQTAATYNLGFLRNGPYQTHRCALNLQKFFLYLRKIEYAFDVTSNGEKHKEKKHKKDRKDKKEGKEKKDKERSKDKKRDKKERKEKRREKKKEKSREKDKTNVCNEIKKEAPSNEAKLHGYNGGEANEKMQNVEGVKDSKFVEELCKRIGNEGSGTRSYMAENIASSDNWRAEGMVGIVDKDMDNRGQGKEIKVRKRDDGKMDNKRNRDEERGMANAMVPNFSVLDQRRVSMAKEVGKEVEKKMEGKEKNKELGRDSKEGNGLKEKDREKKSKGHDGSREKGKKTEKANSDKRNDTIRGGKDLVTTPSVKPLYITKGDLVTSENSKPLNASMEGDKNHISSVNLKKRKEYEANGFLHGNDVRPNKLPKPEISHPFVENGRKLEHCQTPLQQASGMHLGANNFVIDKKECKVNDLLAGQTSDIKLLNSSATATKATENGVALTKPPHPDSKYLKHVLSVPKMGEWSEFDDQEWLFGSNCHEMKQHKHMPSLVVEKPQVWDKAIQIESDDICVLPYVIPY</sequence>
<dbReference type="PANTHER" id="PTHR34660">
    <property type="entry name" value="MYB-LIKE PROTEIN X"/>
    <property type="match status" value="1"/>
</dbReference>
<feature type="compositionally biased region" description="Basic residues" evidence="1">
    <location>
        <begin position="163"/>
        <end position="172"/>
    </location>
</feature>
<evidence type="ECO:0000256" key="1">
    <source>
        <dbReference type="SAM" id="MobiDB-lite"/>
    </source>
</evidence>
<feature type="compositionally biased region" description="Basic and acidic residues" evidence="1">
    <location>
        <begin position="348"/>
        <end position="414"/>
    </location>
</feature>
<feature type="compositionally biased region" description="Basic and acidic residues" evidence="1">
    <location>
        <begin position="205"/>
        <end position="231"/>
    </location>
</feature>
<feature type="region of interest" description="Disordered" evidence="1">
    <location>
        <begin position="293"/>
        <end position="417"/>
    </location>
</feature>
<protein>
    <submittedName>
        <fullName evidence="3">Uncharacterized protein</fullName>
    </submittedName>
</protein>
<feature type="region of interest" description="Disordered" evidence="1">
    <location>
        <begin position="160"/>
        <end position="238"/>
    </location>
</feature>
<comment type="caution">
    <text evidence="3">The sequence shown here is derived from an EMBL/GenBank/DDBJ whole genome shotgun (WGS) entry which is preliminary data.</text>
</comment>
<feature type="transmembrane region" description="Helical" evidence="2">
    <location>
        <begin position="28"/>
        <end position="49"/>
    </location>
</feature>
<keyword evidence="2" id="KW-0472">Membrane</keyword>
<organism evidence="3 4">
    <name type="scientific">Stephania cephalantha</name>
    <dbReference type="NCBI Taxonomy" id="152367"/>
    <lineage>
        <taxon>Eukaryota</taxon>
        <taxon>Viridiplantae</taxon>
        <taxon>Streptophyta</taxon>
        <taxon>Embryophyta</taxon>
        <taxon>Tracheophyta</taxon>
        <taxon>Spermatophyta</taxon>
        <taxon>Magnoliopsida</taxon>
        <taxon>Ranunculales</taxon>
        <taxon>Menispermaceae</taxon>
        <taxon>Menispermoideae</taxon>
        <taxon>Cissampelideae</taxon>
        <taxon>Stephania</taxon>
    </lineage>
</organism>
<keyword evidence="4" id="KW-1185">Reference proteome</keyword>
<keyword evidence="2" id="KW-0812">Transmembrane</keyword>
<evidence type="ECO:0000256" key="2">
    <source>
        <dbReference type="SAM" id="Phobius"/>
    </source>
</evidence>
<evidence type="ECO:0000313" key="3">
    <source>
        <dbReference type="EMBL" id="KAK9140981.1"/>
    </source>
</evidence>
<dbReference type="Proteomes" id="UP001419268">
    <property type="component" value="Unassembled WGS sequence"/>
</dbReference>
<feature type="compositionally biased region" description="Basic residues" evidence="1">
    <location>
        <begin position="190"/>
        <end position="204"/>
    </location>
</feature>